<gene>
    <name evidence="1" type="ORF">YEW_AD00770</name>
</gene>
<proteinExistence type="predicted"/>
<reference evidence="1" key="1">
    <citation type="journal article" date="2011" name="BMC Genomics">
        <title>Shotgun sequencing of Yersinia enterocolitica strain W22703 (biotype 2, serotype O:9): genomic evidence for oscillation between invertebrates and mammals.</title>
        <authorList>
            <person name="Fuchs T.M."/>
            <person name="Brandt K."/>
            <person name="Starke M."/>
            <person name="Rattei T."/>
        </authorList>
    </citation>
    <scope>NUCLEOTIDE SEQUENCE</scope>
</reference>
<organism evidence="1">
    <name type="scientific">Yersinia enterocolitica W22703</name>
    <dbReference type="NCBI Taxonomy" id="913028"/>
    <lineage>
        <taxon>Bacteria</taxon>
        <taxon>Pseudomonadati</taxon>
        <taxon>Pseudomonadota</taxon>
        <taxon>Gammaproteobacteria</taxon>
        <taxon>Enterobacterales</taxon>
        <taxon>Yersiniaceae</taxon>
        <taxon>Yersinia</taxon>
    </lineage>
</organism>
<sequence>MPIRAERPTEVVFAGMKMPLLSDQGQQAAHKLDFRVGTPTFGWPKEFVQ</sequence>
<evidence type="ECO:0000313" key="1">
    <source>
        <dbReference type="EMBL" id="CBX71701.1"/>
    </source>
</evidence>
<name>F4N0U3_YEREN</name>
<dbReference type="EMBL" id="FR718634">
    <property type="protein sequence ID" value="CBX71701.1"/>
    <property type="molecule type" value="Genomic_DNA"/>
</dbReference>
<accession>F4N0U3</accession>
<protein>
    <submittedName>
        <fullName evidence="1">Uncharacterized protein</fullName>
    </submittedName>
</protein>
<dbReference type="AlphaFoldDB" id="F4N0U3"/>